<keyword evidence="2" id="KW-1185">Reference proteome</keyword>
<name>A0A183M6K4_9TREM</name>
<organism evidence="1 2">
    <name type="scientific">Schistosoma margrebowiei</name>
    <dbReference type="NCBI Taxonomy" id="48269"/>
    <lineage>
        <taxon>Eukaryota</taxon>
        <taxon>Metazoa</taxon>
        <taxon>Spiralia</taxon>
        <taxon>Lophotrochozoa</taxon>
        <taxon>Platyhelminthes</taxon>
        <taxon>Trematoda</taxon>
        <taxon>Digenea</taxon>
        <taxon>Strigeidida</taxon>
        <taxon>Schistosomatoidea</taxon>
        <taxon>Schistosomatidae</taxon>
        <taxon>Schistosoma</taxon>
    </lineage>
</organism>
<reference evidence="1 2" key="1">
    <citation type="submission" date="2018-11" db="EMBL/GenBank/DDBJ databases">
        <authorList>
            <consortium name="Pathogen Informatics"/>
        </authorList>
    </citation>
    <scope>NUCLEOTIDE SEQUENCE [LARGE SCALE GENOMIC DNA]</scope>
    <source>
        <strain evidence="1 2">Zambia</strain>
    </source>
</reference>
<gene>
    <name evidence="1" type="ORF">SMRZ_LOCUS11679</name>
</gene>
<accession>A0A183M6K4</accession>
<protein>
    <submittedName>
        <fullName evidence="1">Uncharacterized protein</fullName>
    </submittedName>
</protein>
<evidence type="ECO:0000313" key="2">
    <source>
        <dbReference type="Proteomes" id="UP000277204"/>
    </source>
</evidence>
<dbReference type="EMBL" id="UZAI01006726">
    <property type="protein sequence ID" value="VDO96530.1"/>
    <property type="molecule type" value="Genomic_DNA"/>
</dbReference>
<dbReference type="Proteomes" id="UP000277204">
    <property type="component" value="Unassembled WGS sequence"/>
</dbReference>
<proteinExistence type="predicted"/>
<sequence>MVDWIRKTSTSEGQHEIQWTTWMQLDDSDYTDDLDIPSQPQQQMQMKTVSVAVVSASACTREEARF</sequence>
<dbReference type="AlphaFoldDB" id="A0A183M6K4"/>
<evidence type="ECO:0000313" key="1">
    <source>
        <dbReference type="EMBL" id="VDO96530.1"/>
    </source>
</evidence>